<dbReference type="Pfam" id="PF00512">
    <property type="entry name" value="HisKA"/>
    <property type="match status" value="1"/>
</dbReference>
<evidence type="ECO:0000256" key="3">
    <source>
        <dbReference type="ARBA" id="ARBA00012438"/>
    </source>
</evidence>
<dbReference type="InterPro" id="IPR004358">
    <property type="entry name" value="Sig_transdc_His_kin-like_C"/>
</dbReference>
<dbReference type="EMBL" id="FNCA01000006">
    <property type="protein sequence ID" value="SDG04377.1"/>
    <property type="molecule type" value="Genomic_DNA"/>
</dbReference>
<dbReference type="SUPFAM" id="SSF47384">
    <property type="entry name" value="Homodimeric domain of signal transducing histidine kinase"/>
    <property type="match status" value="1"/>
</dbReference>
<keyword evidence="10" id="KW-0902">Two-component regulatory system</keyword>
<comment type="subcellular location">
    <subcellularLocation>
        <location evidence="2">Cell membrane</location>
    </subcellularLocation>
</comment>
<dbReference type="PROSITE" id="PS50112">
    <property type="entry name" value="PAS"/>
    <property type="match status" value="2"/>
</dbReference>
<dbReference type="Pfam" id="PF02518">
    <property type="entry name" value="HATPase_c"/>
    <property type="match status" value="1"/>
</dbReference>
<evidence type="ECO:0000256" key="11">
    <source>
        <dbReference type="ARBA" id="ARBA00023136"/>
    </source>
</evidence>
<dbReference type="FunFam" id="3.30.565.10:FF:000023">
    <property type="entry name" value="PAS domain-containing sensor histidine kinase"/>
    <property type="match status" value="1"/>
</dbReference>
<dbReference type="NCBIfam" id="TIGR00229">
    <property type="entry name" value="sensory_box"/>
    <property type="match status" value="3"/>
</dbReference>
<protein>
    <recommendedName>
        <fullName evidence="3">histidine kinase</fullName>
        <ecNumber evidence="3">2.7.13.3</ecNumber>
    </recommendedName>
</protein>
<evidence type="ECO:0000256" key="10">
    <source>
        <dbReference type="ARBA" id="ARBA00023012"/>
    </source>
</evidence>
<dbReference type="GO" id="GO:0000155">
    <property type="term" value="F:phosphorelay sensor kinase activity"/>
    <property type="evidence" value="ECO:0007669"/>
    <property type="project" value="InterPro"/>
</dbReference>
<feature type="transmembrane region" description="Helical" evidence="12">
    <location>
        <begin position="15"/>
        <end position="34"/>
    </location>
</feature>
<name>A0A7Z7FD61_9EURY</name>
<dbReference type="GO" id="GO:0009927">
    <property type="term" value="F:histidine phosphotransfer kinase activity"/>
    <property type="evidence" value="ECO:0007669"/>
    <property type="project" value="TreeGrafter"/>
</dbReference>
<keyword evidence="17" id="KW-1185">Reference proteome</keyword>
<dbReference type="PANTHER" id="PTHR43047:SF72">
    <property type="entry name" value="OSMOSENSING HISTIDINE PROTEIN KINASE SLN1"/>
    <property type="match status" value="1"/>
</dbReference>
<dbReference type="SMART" id="SM00091">
    <property type="entry name" value="PAS"/>
    <property type="match status" value="3"/>
</dbReference>
<evidence type="ECO:0000256" key="5">
    <source>
        <dbReference type="ARBA" id="ARBA00022553"/>
    </source>
</evidence>
<dbReference type="InterPro" id="IPR000700">
    <property type="entry name" value="PAS-assoc_C"/>
</dbReference>
<evidence type="ECO:0000256" key="7">
    <source>
        <dbReference type="ARBA" id="ARBA00022741"/>
    </source>
</evidence>
<evidence type="ECO:0000259" key="15">
    <source>
        <dbReference type="PROSITE" id="PS50113"/>
    </source>
</evidence>
<evidence type="ECO:0000259" key="13">
    <source>
        <dbReference type="PROSITE" id="PS50109"/>
    </source>
</evidence>
<dbReference type="InterPro" id="IPR005467">
    <property type="entry name" value="His_kinase_dom"/>
</dbReference>
<evidence type="ECO:0000313" key="17">
    <source>
        <dbReference type="Proteomes" id="UP000199259"/>
    </source>
</evidence>
<keyword evidence="12" id="KW-1133">Transmembrane helix</keyword>
<dbReference type="InterPro" id="IPR000014">
    <property type="entry name" value="PAS"/>
</dbReference>
<dbReference type="InterPro" id="IPR013655">
    <property type="entry name" value="PAS_fold_3"/>
</dbReference>
<feature type="domain" description="PAC" evidence="15">
    <location>
        <begin position="254"/>
        <end position="306"/>
    </location>
</feature>
<dbReference type="Pfam" id="PF13188">
    <property type="entry name" value="PAS_8"/>
    <property type="match status" value="1"/>
</dbReference>
<dbReference type="Gene3D" id="3.30.450.20">
    <property type="entry name" value="PAS domain"/>
    <property type="match status" value="3"/>
</dbReference>
<keyword evidence="6" id="KW-0808">Transferase</keyword>
<evidence type="ECO:0000256" key="12">
    <source>
        <dbReference type="SAM" id="Phobius"/>
    </source>
</evidence>
<keyword evidence="4" id="KW-1003">Cell membrane</keyword>
<proteinExistence type="predicted"/>
<gene>
    <name evidence="16" type="ORF">SAMN04488589_2015</name>
</gene>
<keyword evidence="12" id="KW-0812">Transmembrane</keyword>
<dbReference type="GO" id="GO:0005524">
    <property type="term" value="F:ATP binding"/>
    <property type="evidence" value="ECO:0007669"/>
    <property type="project" value="UniProtKB-KW"/>
</dbReference>
<keyword evidence="9" id="KW-0067">ATP-binding</keyword>
<dbReference type="PROSITE" id="PS50113">
    <property type="entry name" value="PAC"/>
    <property type="match status" value="3"/>
</dbReference>
<dbReference type="SMART" id="SM00387">
    <property type="entry name" value="HATPase_c"/>
    <property type="match status" value="1"/>
</dbReference>
<evidence type="ECO:0000313" key="16">
    <source>
        <dbReference type="EMBL" id="SDG04377.1"/>
    </source>
</evidence>
<feature type="domain" description="PAS" evidence="14">
    <location>
        <begin position="50"/>
        <end position="91"/>
    </location>
</feature>
<evidence type="ECO:0000256" key="2">
    <source>
        <dbReference type="ARBA" id="ARBA00004236"/>
    </source>
</evidence>
<comment type="catalytic activity">
    <reaction evidence="1">
        <text>ATP + protein L-histidine = ADP + protein N-phospho-L-histidine.</text>
        <dbReference type="EC" id="2.7.13.3"/>
    </reaction>
</comment>
<dbReference type="InterPro" id="IPR036097">
    <property type="entry name" value="HisK_dim/P_sf"/>
</dbReference>
<evidence type="ECO:0000256" key="8">
    <source>
        <dbReference type="ARBA" id="ARBA00022777"/>
    </source>
</evidence>
<keyword evidence="5" id="KW-0597">Phosphoprotein</keyword>
<dbReference type="CDD" id="cd16922">
    <property type="entry name" value="HATPase_EvgS-ArcB-TorS-like"/>
    <property type="match status" value="1"/>
</dbReference>
<feature type="domain" description="PAS" evidence="14">
    <location>
        <begin position="314"/>
        <end position="351"/>
    </location>
</feature>
<feature type="domain" description="Histidine kinase" evidence="13">
    <location>
        <begin position="446"/>
        <end position="665"/>
    </location>
</feature>
<dbReference type="InterPro" id="IPR036890">
    <property type="entry name" value="HATPase_C_sf"/>
</dbReference>
<evidence type="ECO:0000256" key="9">
    <source>
        <dbReference type="ARBA" id="ARBA00022840"/>
    </source>
</evidence>
<evidence type="ECO:0000259" key="14">
    <source>
        <dbReference type="PROSITE" id="PS50112"/>
    </source>
</evidence>
<sequence>MLLPWSLASEILNHVALPIMLVFPLGTFLLGSLLKNQLSGKETQDALKENETMLRNFIDNVPVGMFRMSSERKIIQTNPEMAHILGLNTPEQAISYFRDMGEQIYVNPKDPVEIATTLQKQGYIKDFECEVLRAEGRHIWVLINARTSGDLKADSFIIDGFIHDITKSKLAELELEKSREQFMLAVNGSQDGIWDWNIRDNSLYLSTQCKEMFEYDGHIPTDVFSLIEEKIHPDDKLRVRGDLEKYLNGEIPGFNIEFRVIDRNGNNVWIQVRGAALRSENGTAYRMAGSITDITERKNAEIKIAEGTVRRRILIEQSSDGIVVLDKDGYVFEANLKFAEMLGYSPEEVLSLHQCDWDAKFTPDELNDMRSRIDEKGDHFETTHHRKDGTLFDVEISSNAAMFGEQKLIFCVCRDITERKQAEKELLRAKLEAESANRAKSQFIATMSHELRTPLTSVIGFSDILSTNASDKLTEKEQVYIDNINNSGKHLLDIINDILDLSLVDSGKIELECEKVFVKEVFDEILTIKTLKASKKNIDIRINNKIPFESIFADKVKFKQIMFNLLSNAIKFSHENSVISVIADKKDTTIEVSVSDTGIGIPKDRLKYIFDPFTQVDSSDTRKYGGTGLGLAIVKQLVELHKGTIWVESEEGKGSTFTFTLPIREFNE</sequence>
<comment type="caution">
    <text evidence="16">The sequence shown here is derived from an EMBL/GenBank/DDBJ whole genome shotgun (WGS) entry which is preliminary data.</text>
</comment>
<organism evidence="16 17">
    <name type="scientific">Methanolobus vulcani</name>
    <dbReference type="NCBI Taxonomy" id="38026"/>
    <lineage>
        <taxon>Archaea</taxon>
        <taxon>Methanobacteriati</taxon>
        <taxon>Methanobacteriota</taxon>
        <taxon>Stenosarchaea group</taxon>
        <taxon>Methanomicrobia</taxon>
        <taxon>Methanosarcinales</taxon>
        <taxon>Methanosarcinaceae</taxon>
        <taxon>Methanolobus</taxon>
    </lineage>
</organism>
<keyword evidence="11 12" id="KW-0472">Membrane</keyword>
<evidence type="ECO:0000256" key="4">
    <source>
        <dbReference type="ARBA" id="ARBA00022475"/>
    </source>
</evidence>
<dbReference type="PROSITE" id="PS50109">
    <property type="entry name" value="HIS_KIN"/>
    <property type="match status" value="1"/>
</dbReference>
<keyword evidence="7" id="KW-0547">Nucleotide-binding</keyword>
<dbReference type="CDD" id="cd00082">
    <property type="entry name" value="HisKA"/>
    <property type="match status" value="1"/>
</dbReference>
<evidence type="ECO:0000256" key="1">
    <source>
        <dbReference type="ARBA" id="ARBA00000085"/>
    </source>
</evidence>
<accession>A0A7Z7FD61</accession>
<feature type="domain" description="PAC" evidence="15">
    <location>
        <begin position="125"/>
        <end position="177"/>
    </location>
</feature>
<keyword evidence="8" id="KW-0418">Kinase</keyword>
<dbReference type="InterPro" id="IPR003594">
    <property type="entry name" value="HATPase_dom"/>
</dbReference>
<dbReference type="SMART" id="SM00388">
    <property type="entry name" value="HisKA"/>
    <property type="match status" value="1"/>
</dbReference>
<dbReference type="Gene3D" id="3.30.565.10">
    <property type="entry name" value="Histidine kinase-like ATPase, C-terminal domain"/>
    <property type="match status" value="1"/>
</dbReference>
<reference evidence="16 17" key="1">
    <citation type="submission" date="2016-10" db="EMBL/GenBank/DDBJ databases">
        <authorList>
            <person name="Varghese N."/>
            <person name="Submissions S."/>
        </authorList>
    </citation>
    <scope>NUCLEOTIDE SEQUENCE [LARGE SCALE GENOMIC DNA]</scope>
    <source>
        <strain evidence="16 17">PL 12/M</strain>
    </source>
</reference>
<dbReference type="InterPro" id="IPR035965">
    <property type="entry name" value="PAS-like_dom_sf"/>
</dbReference>
<dbReference type="PANTHER" id="PTHR43047">
    <property type="entry name" value="TWO-COMPONENT HISTIDINE PROTEIN KINASE"/>
    <property type="match status" value="1"/>
</dbReference>
<dbReference type="FunFam" id="1.10.287.130:FF:000038">
    <property type="entry name" value="Sensory transduction histidine kinase"/>
    <property type="match status" value="1"/>
</dbReference>
<dbReference type="CDD" id="cd00130">
    <property type="entry name" value="PAS"/>
    <property type="match status" value="3"/>
</dbReference>
<dbReference type="Proteomes" id="UP000199259">
    <property type="component" value="Unassembled WGS sequence"/>
</dbReference>
<dbReference type="InterPro" id="IPR001610">
    <property type="entry name" value="PAC"/>
</dbReference>
<feature type="domain" description="PAC" evidence="15">
    <location>
        <begin position="378"/>
        <end position="428"/>
    </location>
</feature>
<dbReference type="Gene3D" id="1.10.287.130">
    <property type="match status" value="1"/>
</dbReference>
<dbReference type="SMART" id="SM00086">
    <property type="entry name" value="PAC"/>
    <property type="match status" value="3"/>
</dbReference>
<dbReference type="AlphaFoldDB" id="A0A7Z7FD61"/>
<dbReference type="InterPro" id="IPR003661">
    <property type="entry name" value="HisK_dim/P_dom"/>
</dbReference>
<dbReference type="PRINTS" id="PR00344">
    <property type="entry name" value="BCTRLSENSOR"/>
</dbReference>
<dbReference type="Pfam" id="PF13426">
    <property type="entry name" value="PAS_9"/>
    <property type="match status" value="1"/>
</dbReference>
<dbReference type="Pfam" id="PF08447">
    <property type="entry name" value="PAS_3"/>
    <property type="match status" value="1"/>
</dbReference>
<dbReference type="GO" id="GO:0005886">
    <property type="term" value="C:plasma membrane"/>
    <property type="evidence" value="ECO:0007669"/>
    <property type="project" value="UniProtKB-SubCell"/>
</dbReference>
<dbReference type="EC" id="2.7.13.3" evidence="3"/>
<evidence type="ECO:0000256" key="6">
    <source>
        <dbReference type="ARBA" id="ARBA00022679"/>
    </source>
</evidence>
<dbReference type="SUPFAM" id="SSF55785">
    <property type="entry name" value="PYP-like sensor domain (PAS domain)"/>
    <property type="match status" value="3"/>
</dbReference>
<dbReference type="SUPFAM" id="SSF55874">
    <property type="entry name" value="ATPase domain of HSP90 chaperone/DNA topoisomerase II/histidine kinase"/>
    <property type="match status" value="1"/>
</dbReference>